<dbReference type="Proteomes" id="UP001597085">
    <property type="component" value="Unassembled WGS sequence"/>
</dbReference>
<sequence>MPITYTIYSESGGIHKTTWTANLAEAHARQGFDVLVIDLDHQAANLTYLFDVEEGRDDPEADNLVRHVLGRPEGDFEDLIRSTDEGVDVLPAHDMLEEFTELLLQRERFEENMGDEFNRYEQLYNVLWEENNVQDDYDVVIIDPNARAEIMLYNAIYATRTLVSPSKPAGKGNKSLEGLAGLLESMSENLGIDVGVAAVILSGAGTTSTHNRYIEEMEDEYGIAATIGERQSMMDEMWDAQGTAFKVVEEAWHNGEAGTRRLREREVETLETILDIASYLTDEFGVEPPQEPELNIEDTEVVS</sequence>
<dbReference type="CDD" id="cd02042">
    <property type="entry name" value="ParAB_family"/>
    <property type="match status" value="1"/>
</dbReference>
<protein>
    <submittedName>
        <fullName evidence="2">ParA family protein</fullName>
    </submittedName>
</protein>
<dbReference type="RefSeq" id="WP_390278328.1">
    <property type="nucleotide sequence ID" value="NZ_JBHUDK010000016.1"/>
</dbReference>
<evidence type="ECO:0000313" key="3">
    <source>
        <dbReference type="Proteomes" id="UP001597085"/>
    </source>
</evidence>
<evidence type="ECO:0000259" key="1">
    <source>
        <dbReference type="Pfam" id="PF13614"/>
    </source>
</evidence>
<dbReference type="Gene3D" id="3.40.50.300">
    <property type="entry name" value="P-loop containing nucleotide triphosphate hydrolases"/>
    <property type="match status" value="1"/>
</dbReference>
<dbReference type="SUPFAM" id="SSF52540">
    <property type="entry name" value="P-loop containing nucleoside triphosphate hydrolases"/>
    <property type="match status" value="1"/>
</dbReference>
<keyword evidence="3" id="KW-1185">Reference proteome</keyword>
<dbReference type="InterPro" id="IPR025669">
    <property type="entry name" value="AAA_dom"/>
</dbReference>
<dbReference type="InterPro" id="IPR050678">
    <property type="entry name" value="DNA_Partitioning_ATPase"/>
</dbReference>
<feature type="domain" description="AAA" evidence="1">
    <location>
        <begin position="6"/>
        <end position="186"/>
    </location>
</feature>
<dbReference type="PANTHER" id="PTHR13696:SF99">
    <property type="entry name" value="COBYRINIC ACID AC-DIAMIDE SYNTHASE"/>
    <property type="match status" value="1"/>
</dbReference>
<organism evidence="2 3">
    <name type="scientific">Halobellus rarus</name>
    <dbReference type="NCBI Taxonomy" id="1126237"/>
    <lineage>
        <taxon>Archaea</taxon>
        <taxon>Methanobacteriati</taxon>
        <taxon>Methanobacteriota</taxon>
        <taxon>Stenosarchaea group</taxon>
        <taxon>Halobacteria</taxon>
        <taxon>Halobacteriales</taxon>
        <taxon>Haloferacaceae</taxon>
        <taxon>Halobellus</taxon>
    </lineage>
</organism>
<dbReference type="AlphaFoldDB" id="A0ABD6CT60"/>
<evidence type="ECO:0000313" key="2">
    <source>
        <dbReference type="EMBL" id="MFD1600634.1"/>
    </source>
</evidence>
<gene>
    <name evidence="2" type="ORF">ACFSBX_16975</name>
</gene>
<proteinExistence type="predicted"/>
<name>A0ABD6CT60_9EURY</name>
<reference evidence="2 3" key="1">
    <citation type="journal article" date="2019" name="Int. J. Syst. Evol. Microbiol.">
        <title>The Global Catalogue of Microorganisms (GCM) 10K type strain sequencing project: providing services to taxonomists for standard genome sequencing and annotation.</title>
        <authorList>
            <consortium name="The Broad Institute Genomics Platform"/>
            <consortium name="The Broad Institute Genome Sequencing Center for Infectious Disease"/>
            <person name="Wu L."/>
            <person name="Ma J."/>
        </authorList>
    </citation>
    <scope>NUCLEOTIDE SEQUENCE [LARGE SCALE GENOMIC DNA]</scope>
    <source>
        <strain evidence="2 3">CGMCC 1.12121</strain>
    </source>
</reference>
<dbReference type="EMBL" id="JBHUDK010000016">
    <property type="protein sequence ID" value="MFD1600634.1"/>
    <property type="molecule type" value="Genomic_DNA"/>
</dbReference>
<dbReference type="Pfam" id="PF13614">
    <property type="entry name" value="AAA_31"/>
    <property type="match status" value="1"/>
</dbReference>
<dbReference type="InterPro" id="IPR027417">
    <property type="entry name" value="P-loop_NTPase"/>
</dbReference>
<comment type="caution">
    <text evidence="2">The sequence shown here is derived from an EMBL/GenBank/DDBJ whole genome shotgun (WGS) entry which is preliminary data.</text>
</comment>
<dbReference type="PANTHER" id="PTHR13696">
    <property type="entry name" value="P-LOOP CONTAINING NUCLEOSIDE TRIPHOSPHATE HYDROLASE"/>
    <property type="match status" value="1"/>
</dbReference>
<accession>A0ABD6CT60</accession>